<dbReference type="PANTHER" id="PTHR38004:SF1">
    <property type="entry name" value="PROLINE-RICH PROTEIN 33"/>
    <property type="match status" value="1"/>
</dbReference>
<feature type="compositionally biased region" description="Basic and acidic residues" evidence="1">
    <location>
        <begin position="625"/>
        <end position="635"/>
    </location>
</feature>
<feature type="compositionally biased region" description="Low complexity" evidence="1">
    <location>
        <begin position="280"/>
        <end position="306"/>
    </location>
</feature>
<organism evidence="2 3">
    <name type="scientific">Coilia grayii</name>
    <name type="common">Gray's grenadier anchovy</name>
    <dbReference type="NCBI Taxonomy" id="363190"/>
    <lineage>
        <taxon>Eukaryota</taxon>
        <taxon>Metazoa</taxon>
        <taxon>Chordata</taxon>
        <taxon>Craniata</taxon>
        <taxon>Vertebrata</taxon>
        <taxon>Euteleostomi</taxon>
        <taxon>Actinopterygii</taxon>
        <taxon>Neopterygii</taxon>
        <taxon>Teleostei</taxon>
        <taxon>Clupei</taxon>
        <taxon>Clupeiformes</taxon>
        <taxon>Clupeoidei</taxon>
        <taxon>Engraulidae</taxon>
        <taxon>Coilinae</taxon>
        <taxon>Coilia</taxon>
    </lineage>
</organism>
<feature type="compositionally biased region" description="Basic and acidic residues" evidence="1">
    <location>
        <begin position="851"/>
        <end position="860"/>
    </location>
</feature>
<dbReference type="InterPro" id="IPR028004">
    <property type="entry name" value="DUF4643"/>
</dbReference>
<feature type="region of interest" description="Disordered" evidence="1">
    <location>
        <begin position="140"/>
        <end position="163"/>
    </location>
</feature>
<feature type="region of interest" description="Disordered" evidence="1">
    <location>
        <begin position="593"/>
        <end position="883"/>
    </location>
</feature>
<feature type="region of interest" description="Disordered" evidence="1">
    <location>
        <begin position="1031"/>
        <end position="1058"/>
    </location>
</feature>
<reference evidence="2 3" key="1">
    <citation type="submission" date="2024-09" db="EMBL/GenBank/DDBJ databases">
        <title>A chromosome-level genome assembly of Gray's grenadier anchovy, Coilia grayii.</title>
        <authorList>
            <person name="Fu Z."/>
        </authorList>
    </citation>
    <scope>NUCLEOTIDE SEQUENCE [LARGE SCALE GENOMIC DNA]</scope>
    <source>
        <strain evidence="2">G4</strain>
        <tissue evidence="2">Muscle</tissue>
    </source>
</reference>
<evidence type="ECO:0008006" key="4">
    <source>
        <dbReference type="Google" id="ProtNLM"/>
    </source>
</evidence>
<comment type="caution">
    <text evidence="2">The sequence shown here is derived from an EMBL/GenBank/DDBJ whole genome shotgun (WGS) entry which is preliminary data.</text>
</comment>
<feature type="compositionally biased region" description="Basic and acidic residues" evidence="1">
    <location>
        <begin position="407"/>
        <end position="417"/>
    </location>
</feature>
<keyword evidence="3" id="KW-1185">Reference proteome</keyword>
<feature type="compositionally biased region" description="Polar residues" evidence="1">
    <location>
        <begin position="500"/>
        <end position="510"/>
    </location>
</feature>
<evidence type="ECO:0000313" key="3">
    <source>
        <dbReference type="Proteomes" id="UP001591681"/>
    </source>
</evidence>
<protein>
    <recommendedName>
        <fullName evidence="4">Proline rich 33</fullName>
    </recommendedName>
</protein>
<feature type="region of interest" description="Disordered" evidence="1">
    <location>
        <begin position="1"/>
        <end position="86"/>
    </location>
</feature>
<feature type="compositionally biased region" description="Polar residues" evidence="1">
    <location>
        <begin position="392"/>
        <end position="406"/>
    </location>
</feature>
<feature type="compositionally biased region" description="Polar residues" evidence="1">
    <location>
        <begin position="1043"/>
        <end position="1058"/>
    </location>
</feature>
<gene>
    <name evidence="2" type="ORF">ACEWY4_011027</name>
</gene>
<feature type="compositionally biased region" description="Basic and acidic residues" evidence="1">
    <location>
        <begin position="895"/>
        <end position="917"/>
    </location>
</feature>
<feature type="region of interest" description="Disordered" evidence="1">
    <location>
        <begin position="476"/>
        <end position="548"/>
    </location>
</feature>
<feature type="region of interest" description="Disordered" evidence="1">
    <location>
        <begin position="360"/>
        <end position="446"/>
    </location>
</feature>
<dbReference type="PANTHER" id="PTHR38004">
    <property type="entry name" value="PROLINE-RICH PROTEIN 33"/>
    <property type="match status" value="1"/>
</dbReference>
<proteinExistence type="predicted"/>
<evidence type="ECO:0000313" key="2">
    <source>
        <dbReference type="EMBL" id="KAL2093715.1"/>
    </source>
</evidence>
<evidence type="ECO:0000256" key="1">
    <source>
        <dbReference type="SAM" id="MobiDB-lite"/>
    </source>
</evidence>
<feature type="compositionally biased region" description="Low complexity" evidence="1">
    <location>
        <begin position="490"/>
        <end position="499"/>
    </location>
</feature>
<feature type="compositionally biased region" description="Basic and acidic residues" evidence="1">
    <location>
        <begin position="745"/>
        <end position="759"/>
    </location>
</feature>
<feature type="compositionally biased region" description="Low complexity" evidence="1">
    <location>
        <begin position="794"/>
        <end position="803"/>
    </location>
</feature>
<dbReference type="Pfam" id="PF15485">
    <property type="entry name" value="DUF4643"/>
    <property type="match status" value="1"/>
</dbReference>
<sequence length="1058" mass="114510">MSYRVISSPGLLSQQYRPPLLPKPGKDNARLQKLLKKSAKKKAAQQAQQMAIPFRSSLSPVNEASPDLERSDHSTPPKTPETPFYSATLHPRFNIRPLYQHVASPYPHHRSFTYPNTAKLSPQPYVAPSQIVARSVTPRITYTPPPRLRSASPGPATYAEAHMLHGGTPTYPATSLPSAPVPAVALASKTRTVPVPEPAPVAVAAPAPTISMTSTEPVKTAEPSKLLVPTTVVIQKTPSPKFHVFDATRPPRPMFEVPQITIYTAKTSYYETETAPLHDSSGGRLSYYGRSPSPRARSRTPTPDTRQGTSPIRFLTPASDIRGRVTPTSEIRGRTLEVKRGPTPTSDLRGRTTPVIEIKRGATPTSEVRGRPTSNSEIRGRPMPISEVKRVTTPTSDMRGTATPTSDLKKEYVEGRRSKTPTPQSVSGEVSQKPLETGQPKVSIPNGDVKVTLVTSTTKIPTEDLSKPEASLLKTRVKEAPEPSPPTTAPQPATSVTSAVSQKPITSIQEASKPDTPKTVYPQLKVDDTASSPPAGFSKPKSAQSQAQALKPIFGQRPKTPIHGGMKSTPRTYYGLTPAAYVAHGGIQTIAPSFSVSRPKTPTAELPKPEEKMVPEKQMPLQEAPKSEVPNEQKSKTTVAEIPAQITPSTETKAPVGAKPQGATKTSVSEAKTKPVPVVDQTKPQVTEVKETKSPATSAVPKPFATQTQKDKAAISGPPTPKTPTSEAKTARAEKQIAALFSKAKTSEKGSDETKKQDAISKTVNEQTEVPKEPAKPKDTALETSKTKASGAQLISSILSSKPKISERPESDKTEAQPVAKTKDKPADEAKPIKEAKADTQAGEQKTTAPTEEKKEKEESTLPEAESLLKVVQKPKGAKSKLSGWSRLKKHMVVEVEEPKFPEAKPDSATEPKKDIPNGKVPKLAAKEEAPASSQQKEGKDAPRATMMWDAVLFQMFSSKENIMQQIIANKSEEEKKEMEEKAADKSLEIPAFAHRLPVLLFSPKFDAKKLREAASRPVTKMSTVFEMGLIGRKTKDEEPKQFNRTAKGFSTSKPTEA</sequence>
<accession>A0ABD1K3J9</accession>
<feature type="compositionally biased region" description="Basic and acidic residues" evidence="1">
    <location>
        <begin position="804"/>
        <end position="838"/>
    </location>
</feature>
<feature type="compositionally biased region" description="Basic and acidic residues" evidence="1">
    <location>
        <begin position="769"/>
        <end position="781"/>
    </location>
</feature>
<dbReference type="AlphaFoldDB" id="A0ABD1K3J9"/>
<dbReference type="EMBL" id="JBHFQA010000009">
    <property type="protein sequence ID" value="KAL2093715.1"/>
    <property type="molecule type" value="Genomic_DNA"/>
</dbReference>
<feature type="compositionally biased region" description="Polar residues" evidence="1">
    <location>
        <begin position="420"/>
        <end position="430"/>
    </location>
</feature>
<name>A0ABD1K3J9_9TELE</name>
<dbReference type="Proteomes" id="UP001591681">
    <property type="component" value="Unassembled WGS sequence"/>
</dbReference>
<feature type="compositionally biased region" description="Basic residues" evidence="1">
    <location>
        <begin position="33"/>
        <end position="43"/>
    </location>
</feature>
<feature type="region of interest" description="Disordered" evidence="1">
    <location>
        <begin position="895"/>
        <end position="944"/>
    </location>
</feature>
<feature type="region of interest" description="Disordered" evidence="1">
    <location>
        <begin position="274"/>
        <end position="313"/>
    </location>
</feature>